<feature type="domain" description="Glycine dehydrogenase C-terminal" evidence="8">
    <location>
        <begin position="346"/>
        <end position="448"/>
    </location>
</feature>
<dbReference type="EC" id="1.4.4.2" evidence="3"/>
<dbReference type="InterPro" id="IPR015422">
    <property type="entry name" value="PyrdxlP-dep_Trfase_small"/>
</dbReference>
<evidence type="ECO:0000256" key="5">
    <source>
        <dbReference type="ARBA" id="ARBA00023002"/>
    </source>
</evidence>
<dbReference type="InterPro" id="IPR015421">
    <property type="entry name" value="PyrdxlP-dep_Trfase_major"/>
</dbReference>
<dbReference type="EMBL" id="DMZY01000159">
    <property type="protein sequence ID" value="HAV92601.1"/>
    <property type="molecule type" value="Genomic_DNA"/>
</dbReference>
<dbReference type="InterPro" id="IPR020581">
    <property type="entry name" value="GDC_P"/>
</dbReference>
<dbReference type="GO" id="GO:0005960">
    <property type="term" value="C:glycine cleavage complex"/>
    <property type="evidence" value="ECO:0007669"/>
    <property type="project" value="TreeGrafter"/>
</dbReference>
<evidence type="ECO:0000256" key="3">
    <source>
        <dbReference type="ARBA" id="ARBA00012134"/>
    </source>
</evidence>
<evidence type="ECO:0000313" key="10">
    <source>
        <dbReference type="Proteomes" id="UP000264062"/>
    </source>
</evidence>
<dbReference type="PANTHER" id="PTHR11773">
    <property type="entry name" value="GLYCINE DEHYDROGENASE, DECARBOXYLATING"/>
    <property type="match status" value="1"/>
</dbReference>
<dbReference type="FunFam" id="3.40.640.10:FF:000224">
    <property type="entry name" value="Probable glycine dehydrogenase (decarboxylating) subunit 2"/>
    <property type="match status" value="1"/>
</dbReference>
<evidence type="ECO:0000256" key="6">
    <source>
        <dbReference type="ARBA" id="ARBA00049026"/>
    </source>
</evidence>
<accession>A0A350HAN5</accession>
<evidence type="ECO:0000256" key="2">
    <source>
        <dbReference type="ARBA" id="ARBA00003788"/>
    </source>
</evidence>
<dbReference type="GO" id="GO:0004375">
    <property type="term" value="F:glycine dehydrogenase (decarboxylating) activity"/>
    <property type="evidence" value="ECO:0007669"/>
    <property type="project" value="UniProtKB-EC"/>
</dbReference>
<dbReference type="Pfam" id="PF21478">
    <property type="entry name" value="GcvP2_C"/>
    <property type="match status" value="1"/>
</dbReference>
<dbReference type="FunFam" id="3.90.1150.10:FF:000014">
    <property type="entry name" value="Probable glycine dehydrogenase (decarboxylating) subunit 2"/>
    <property type="match status" value="1"/>
</dbReference>
<evidence type="ECO:0000259" key="8">
    <source>
        <dbReference type="Pfam" id="PF21478"/>
    </source>
</evidence>
<evidence type="ECO:0000313" key="9">
    <source>
        <dbReference type="EMBL" id="HAV92601.1"/>
    </source>
</evidence>
<comment type="cofactor">
    <cofactor evidence="1">
        <name>pyridoxal 5'-phosphate</name>
        <dbReference type="ChEBI" id="CHEBI:597326"/>
    </cofactor>
</comment>
<dbReference type="GO" id="GO:0030170">
    <property type="term" value="F:pyridoxal phosphate binding"/>
    <property type="evidence" value="ECO:0007669"/>
    <property type="project" value="TreeGrafter"/>
</dbReference>
<protein>
    <recommendedName>
        <fullName evidence="3">glycine dehydrogenase (aminomethyl-transferring)</fullName>
        <ecNumber evidence="3">1.4.4.2</ecNumber>
    </recommendedName>
</protein>
<dbReference type="GO" id="GO:0005829">
    <property type="term" value="C:cytosol"/>
    <property type="evidence" value="ECO:0007669"/>
    <property type="project" value="TreeGrafter"/>
</dbReference>
<dbReference type="NCBIfam" id="NF003346">
    <property type="entry name" value="PRK04366.1"/>
    <property type="match status" value="1"/>
</dbReference>
<comment type="function">
    <text evidence="2">The glycine cleavage system catalyzes the degradation of glycine. The P protein binds the alpha-amino group of glycine through its pyridoxal phosphate cofactor; CO(2) is released and the remaining methylamine moiety is then transferred to the lipoamide cofactor of the H protein.</text>
</comment>
<sequence length="484" mass="54244">MYDKLVFELSDSNKNTVSIPENNYGIKMESCISSKNRREKDADIPTVSEIDILRHFVLLSYKNHHLQKGFYPLGSCTMKYNPVVNEDISSNEKVMNIHPYQDIEDVQGILKIMHELQHMLLEITGFDAMSLQPVAGAHGEFAGMMIMSDYFKSLNEKRTKMLIPDSAHGTNPASCTLAGFKAVQIKSNENGEIDLEDLDKNMDTETAGIMITNPNTLGIFETQIERIREIVHSKGGLIYMDGANLNAIMGIVKPGEIGYDILHINLHKTFSTPHGGGGPGAGGVCVVKKLSKFLPPFIVTETNKKYDLNYPEKSIGALHSFYGNVNIMVRAWAYIKVMGNDGIKEATKMAIVNANYIKTKLRGVFDLPYDMPTLHEVVFSGRKHKKDYGVSTLDIAKRLLDYGFHAPTIYFPLIVSEAIMIEPTESESKETLDMFIEVMKKIDEEAKTNPELLKNAPVNTPVTRLDDIKAMKELNVNWYGEKHA</sequence>
<keyword evidence="5 9" id="KW-0560">Oxidoreductase</keyword>
<dbReference type="Gene3D" id="6.20.440.10">
    <property type="match status" value="1"/>
</dbReference>
<dbReference type="InterPro" id="IPR049316">
    <property type="entry name" value="GDC-P_C"/>
</dbReference>
<comment type="catalytic activity">
    <reaction evidence="6">
        <text>N(6)-[(R)-lipoyl]-L-lysyl-[glycine-cleavage complex H protein] + glycine + H(+) = N(6)-[(R)-S(8)-aminomethyldihydrolipoyl]-L-lysyl-[glycine-cleavage complex H protein] + CO2</text>
        <dbReference type="Rhea" id="RHEA:24304"/>
        <dbReference type="Rhea" id="RHEA-COMP:10494"/>
        <dbReference type="Rhea" id="RHEA-COMP:10495"/>
        <dbReference type="ChEBI" id="CHEBI:15378"/>
        <dbReference type="ChEBI" id="CHEBI:16526"/>
        <dbReference type="ChEBI" id="CHEBI:57305"/>
        <dbReference type="ChEBI" id="CHEBI:83099"/>
        <dbReference type="ChEBI" id="CHEBI:83143"/>
        <dbReference type="EC" id="1.4.4.2"/>
    </reaction>
</comment>
<dbReference type="InterPro" id="IPR049315">
    <property type="entry name" value="GDC-P_N"/>
</dbReference>
<comment type="caution">
    <text evidence="9">The sequence shown here is derived from an EMBL/GenBank/DDBJ whole genome shotgun (WGS) entry which is preliminary data.</text>
</comment>
<dbReference type="SUPFAM" id="SSF53383">
    <property type="entry name" value="PLP-dependent transferases"/>
    <property type="match status" value="1"/>
</dbReference>
<name>A0A350HAN5_UNCW3</name>
<keyword evidence="4" id="KW-0663">Pyridoxal phosphate</keyword>
<dbReference type="GO" id="GO:0016594">
    <property type="term" value="F:glycine binding"/>
    <property type="evidence" value="ECO:0007669"/>
    <property type="project" value="TreeGrafter"/>
</dbReference>
<dbReference type="Pfam" id="PF02347">
    <property type="entry name" value="GDC-P"/>
    <property type="match status" value="1"/>
</dbReference>
<dbReference type="GO" id="GO:0019464">
    <property type="term" value="P:glycine decarboxylation via glycine cleavage system"/>
    <property type="evidence" value="ECO:0007669"/>
    <property type="project" value="TreeGrafter"/>
</dbReference>
<dbReference type="Gene3D" id="3.90.1150.10">
    <property type="entry name" value="Aspartate Aminotransferase, domain 1"/>
    <property type="match status" value="1"/>
</dbReference>
<dbReference type="Proteomes" id="UP000264062">
    <property type="component" value="Unassembled WGS sequence"/>
</dbReference>
<feature type="domain" description="Glycine cleavage system P-protein N-terminal" evidence="7">
    <location>
        <begin position="39"/>
        <end position="302"/>
    </location>
</feature>
<evidence type="ECO:0000259" key="7">
    <source>
        <dbReference type="Pfam" id="PF02347"/>
    </source>
</evidence>
<organism evidence="9 10">
    <name type="scientific">candidate division WOR-3 bacterium</name>
    <dbReference type="NCBI Taxonomy" id="2052148"/>
    <lineage>
        <taxon>Bacteria</taxon>
        <taxon>Bacteria division WOR-3</taxon>
    </lineage>
</organism>
<dbReference type="InterPro" id="IPR015424">
    <property type="entry name" value="PyrdxlP-dep_Trfase"/>
</dbReference>
<evidence type="ECO:0000256" key="1">
    <source>
        <dbReference type="ARBA" id="ARBA00001933"/>
    </source>
</evidence>
<gene>
    <name evidence="9" type="ORF">DCW38_05410</name>
</gene>
<proteinExistence type="predicted"/>
<dbReference type="PANTHER" id="PTHR11773:SF1">
    <property type="entry name" value="GLYCINE DEHYDROGENASE (DECARBOXYLATING), MITOCHONDRIAL"/>
    <property type="match status" value="1"/>
</dbReference>
<reference evidence="9 10" key="1">
    <citation type="journal article" date="2018" name="Nat. Biotechnol.">
        <title>A standardized bacterial taxonomy based on genome phylogeny substantially revises the tree of life.</title>
        <authorList>
            <person name="Parks D.H."/>
            <person name="Chuvochina M."/>
            <person name="Waite D.W."/>
            <person name="Rinke C."/>
            <person name="Skarshewski A."/>
            <person name="Chaumeil P.A."/>
            <person name="Hugenholtz P."/>
        </authorList>
    </citation>
    <scope>NUCLEOTIDE SEQUENCE [LARGE SCALE GENOMIC DNA]</scope>
    <source>
        <strain evidence="9">UBA9956</strain>
    </source>
</reference>
<evidence type="ECO:0000256" key="4">
    <source>
        <dbReference type="ARBA" id="ARBA00022898"/>
    </source>
</evidence>
<dbReference type="Gene3D" id="3.40.640.10">
    <property type="entry name" value="Type I PLP-dependent aspartate aminotransferase-like (Major domain)"/>
    <property type="match status" value="1"/>
</dbReference>
<dbReference type="AlphaFoldDB" id="A0A350HAN5"/>